<feature type="non-terminal residue" evidence="10">
    <location>
        <position position="251"/>
    </location>
</feature>
<dbReference type="InterPro" id="IPR008333">
    <property type="entry name" value="Cbr1-like_FAD-bd_dom"/>
</dbReference>
<dbReference type="InterPro" id="IPR001433">
    <property type="entry name" value="OxRdtase_FAD/NAD-bd"/>
</dbReference>
<evidence type="ECO:0000256" key="5">
    <source>
        <dbReference type="ARBA" id="ARBA00022827"/>
    </source>
</evidence>
<dbReference type="GO" id="GO:0050660">
    <property type="term" value="F:flavin adenine dinucleotide binding"/>
    <property type="evidence" value="ECO:0007669"/>
    <property type="project" value="TreeGrafter"/>
</dbReference>
<dbReference type="EMBL" id="UINC01185243">
    <property type="protein sequence ID" value="SVD96852.1"/>
    <property type="molecule type" value="Genomic_DNA"/>
</dbReference>
<evidence type="ECO:0000256" key="7">
    <source>
        <dbReference type="ARBA" id="ARBA00023004"/>
    </source>
</evidence>
<dbReference type="InterPro" id="IPR017938">
    <property type="entry name" value="Riboflavin_synthase-like_b-brl"/>
</dbReference>
<evidence type="ECO:0000259" key="9">
    <source>
        <dbReference type="PROSITE" id="PS51384"/>
    </source>
</evidence>
<name>A0A382ZMZ5_9ZZZZ</name>
<dbReference type="PROSITE" id="PS51384">
    <property type="entry name" value="FAD_FR"/>
    <property type="match status" value="1"/>
</dbReference>
<dbReference type="GO" id="GO:0016491">
    <property type="term" value="F:oxidoreductase activity"/>
    <property type="evidence" value="ECO:0007669"/>
    <property type="project" value="UniProtKB-KW"/>
</dbReference>
<dbReference type="InterPro" id="IPR050415">
    <property type="entry name" value="MRET"/>
</dbReference>
<keyword evidence="3" id="KW-0001">2Fe-2S</keyword>
<feature type="domain" description="FAD-binding FR-type" evidence="9">
    <location>
        <begin position="2"/>
        <end position="106"/>
    </location>
</feature>
<evidence type="ECO:0000256" key="4">
    <source>
        <dbReference type="ARBA" id="ARBA00022723"/>
    </source>
</evidence>
<dbReference type="SUPFAM" id="SSF63380">
    <property type="entry name" value="Riboflavin synthase domain-like"/>
    <property type="match status" value="1"/>
</dbReference>
<proteinExistence type="predicted"/>
<keyword evidence="7" id="KW-0408">Iron</keyword>
<evidence type="ECO:0000256" key="8">
    <source>
        <dbReference type="ARBA" id="ARBA00023014"/>
    </source>
</evidence>
<keyword evidence="4" id="KW-0479">Metal-binding</keyword>
<dbReference type="PRINTS" id="PR00409">
    <property type="entry name" value="PHDIOXRDTASE"/>
</dbReference>
<reference evidence="10" key="1">
    <citation type="submission" date="2018-05" db="EMBL/GenBank/DDBJ databases">
        <authorList>
            <person name="Lanie J.A."/>
            <person name="Ng W.-L."/>
            <person name="Kazmierczak K.M."/>
            <person name="Andrzejewski T.M."/>
            <person name="Davidsen T.M."/>
            <person name="Wayne K.J."/>
            <person name="Tettelin H."/>
            <person name="Glass J.I."/>
            <person name="Rusch D."/>
            <person name="Podicherti R."/>
            <person name="Tsui H.-C.T."/>
            <person name="Winkler M.E."/>
        </authorList>
    </citation>
    <scope>NUCLEOTIDE SEQUENCE</scope>
</reference>
<dbReference type="PANTHER" id="PTHR47354:SF8">
    <property type="entry name" value="1,2-PHENYLACETYL-COA EPOXIDASE, SUBUNIT E"/>
    <property type="match status" value="1"/>
</dbReference>
<dbReference type="Gene3D" id="2.40.30.10">
    <property type="entry name" value="Translation factors"/>
    <property type="match status" value="1"/>
</dbReference>
<dbReference type="GO" id="GO:0046872">
    <property type="term" value="F:metal ion binding"/>
    <property type="evidence" value="ECO:0007669"/>
    <property type="project" value="UniProtKB-KW"/>
</dbReference>
<evidence type="ECO:0000256" key="1">
    <source>
        <dbReference type="ARBA" id="ARBA00001974"/>
    </source>
</evidence>
<keyword evidence="6" id="KW-0560">Oxidoreductase</keyword>
<comment type="cofactor">
    <cofactor evidence="1">
        <name>FAD</name>
        <dbReference type="ChEBI" id="CHEBI:57692"/>
    </cofactor>
</comment>
<sequence>MNKFYSLDIKEINPLTLDSVEIKFDIPSDISEKFKFKAGQYITIKNNINGEEIRRSYSLCSNPNTNEIAVGVKRVDGGKMSTFLTKEIKIGDILEVMLPTGNFIFEGGNVVAICAGSGITPILSMMKSSNSAFTLIYGNKTIESSMFYNEIRDINSDNHFIFSKEEVEGCFHSRINDSVIETVLQGDYKNRGFYICGPGELIDNTEKFLIKNGVKTSDIFFERFTLVKKKNVVDKSKTDEIICNITVIMDG</sequence>
<dbReference type="CDD" id="cd06214">
    <property type="entry name" value="PA_degradation_oxidoreductase_like"/>
    <property type="match status" value="1"/>
</dbReference>
<dbReference type="InterPro" id="IPR039261">
    <property type="entry name" value="FNR_nucleotide-bd"/>
</dbReference>
<gene>
    <name evidence="10" type="ORF">METZ01_LOCUS449706</name>
</gene>
<keyword evidence="8" id="KW-0411">Iron-sulfur</keyword>
<evidence type="ECO:0000256" key="2">
    <source>
        <dbReference type="ARBA" id="ARBA00022630"/>
    </source>
</evidence>
<keyword evidence="5" id="KW-0274">FAD</keyword>
<dbReference type="GO" id="GO:0051537">
    <property type="term" value="F:2 iron, 2 sulfur cluster binding"/>
    <property type="evidence" value="ECO:0007669"/>
    <property type="project" value="UniProtKB-KW"/>
</dbReference>
<keyword evidence="2" id="KW-0285">Flavoprotein</keyword>
<dbReference type="SUPFAM" id="SSF52343">
    <property type="entry name" value="Ferredoxin reductase-like, C-terminal NADP-linked domain"/>
    <property type="match status" value="1"/>
</dbReference>
<dbReference type="PANTHER" id="PTHR47354">
    <property type="entry name" value="NADH OXIDOREDUCTASE HCR"/>
    <property type="match status" value="1"/>
</dbReference>
<dbReference type="Pfam" id="PF00970">
    <property type="entry name" value="FAD_binding_6"/>
    <property type="match status" value="1"/>
</dbReference>
<dbReference type="InterPro" id="IPR017927">
    <property type="entry name" value="FAD-bd_FR_type"/>
</dbReference>
<dbReference type="Gene3D" id="3.40.50.80">
    <property type="entry name" value="Nucleotide-binding domain of ferredoxin-NADP reductase (FNR) module"/>
    <property type="match status" value="1"/>
</dbReference>
<feature type="non-terminal residue" evidence="10">
    <location>
        <position position="1"/>
    </location>
</feature>
<evidence type="ECO:0000313" key="10">
    <source>
        <dbReference type="EMBL" id="SVD96852.1"/>
    </source>
</evidence>
<protein>
    <recommendedName>
        <fullName evidence="9">FAD-binding FR-type domain-containing protein</fullName>
    </recommendedName>
</protein>
<organism evidence="10">
    <name type="scientific">marine metagenome</name>
    <dbReference type="NCBI Taxonomy" id="408172"/>
    <lineage>
        <taxon>unclassified sequences</taxon>
        <taxon>metagenomes</taxon>
        <taxon>ecological metagenomes</taxon>
    </lineage>
</organism>
<dbReference type="AlphaFoldDB" id="A0A382ZMZ5"/>
<evidence type="ECO:0000256" key="3">
    <source>
        <dbReference type="ARBA" id="ARBA00022714"/>
    </source>
</evidence>
<dbReference type="Pfam" id="PF00175">
    <property type="entry name" value="NAD_binding_1"/>
    <property type="match status" value="1"/>
</dbReference>
<accession>A0A382ZMZ5</accession>
<evidence type="ECO:0000256" key="6">
    <source>
        <dbReference type="ARBA" id="ARBA00023002"/>
    </source>
</evidence>